<protein>
    <submittedName>
        <fullName evidence="1">Uncharacterized protein</fullName>
    </submittedName>
</protein>
<keyword evidence="2" id="KW-1185">Reference proteome</keyword>
<sequence>MSSRPSTNIILFQRFGFPFRPLLLIGRQLTQASPYLHSVSYSLEFSPPSKTSMSISFVGSLIIFASTTVYLKT</sequence>
<evidence type="ECO:0000313" key="2">
    <source>
        <dbReference type="Proteomes" id="UP000250266"/>
    </source>
</evidence>
<proteinExistence type="predicted"/>
<reference evidence="1 2" key="1">
    <citation type="journal article" date="2016" name="Nat. Commun.">
        <title>Ectomycorrhizal ecology is imprinted in the genome of the dominant symbiotic fungus Cenococcum geophilum.</title>
        <authorList>
            <consortium name="DOE Joint Genome Institute"/>
            <person name="Peter M."/>
            <person name="Kohler A."/>
            <person name="Ohm R.A."/>
            <person name="Kuo A."/>
            <person name="Krutzmann J."/>
            <person name="Morin E."/>
            <person name="Arend M."/>
            <person name="Barry K.W."/>
            <person name="Binder M."/>
            <person name="Choi C."/>
            <person name="Clum A."/>
            <person name="Copeland A."/>
            <person name="Grisel N."/>
            <person name="Haridas S."/>
            <person name="Kipfer T."/>
            <person name="LaButti K."/>
            <person name="Lindquist E."/>
            <person name="Lipzen A."/>
            <person name="Maire R."/>
            <person name="Meier B."/>
            <person name="Mihaltcheva S."/>
            <person name="Molinier V."/>
            <person name="Murat C."/>
            <person name="Poggeler S."/>
            <person name="Quandt C.A."/>
            <person name="Sperisen C."/>
            <person name="Tritt A."/>
            <person name="Tisserant E."/>
            <person name="Crous P.W."/>
            <person name="Henrissat B."/>
            <person name="Nehls U."/>
            <person name="Egli S."/>
            <person name="Spatafora J.W."/>
            <person name="Grigoriev I.V."/>
            <person name="Martin F.M."/>
        </authorList>
    </citation>
    <scope>NUCLEOTIDE SEQUENCE [LARGE SCALE GENOMIC DNA]</scope>
    <source>
        <strain evidence="1 2">CBS 459.81</strain>
    </source>
</reference>
<organism evidence="1 2">
    <name type="scientific">Lepidopterella palustris CBS 459.81</name>
    <dbReference type="NCBI Taxonomy" id="1314670"/>
    <lineage>
        <taxon>Eukaryota</taxon>
        <taxon>Fungi</taxon>
        <taxon>Dikarya</taxon>
        <taxon>Ascomycota</taxon>
        <taxon>Pezizomycotina</taxon>
        <taxon>Dothideomycetes</taxon>
        <taxon>Pleosporomycetidae</taxon>
        <taxon>Mytilinidiales</taxon>
        <taxon>Argynnaceae</taxon>
        <taxon>Lepidopterella</taxon>
    </lineage>
</organism>
<dbReference type="AlphaFoldDB" id="A0A8E2EEH8"/>
<name>A0A8E2EEH8_9PEZI</name>
<evidence type="ECO:0000313" key="1">
    <source>
        <dbReference type="EMBL" id="OCK82555.1"/>
    </source>
</evidence>
<gene>
    <name evidence="1" type="ORF">K432DRAFT_380299</name>
</gene>
<accession>A0A8E2EEH8</accession>
<dbReference type="Proteomes" id="UP000250266">
    <property type="component" value="Unassembled WGS sequence"/>
</dbReference>
<dbReference type="EMBL" id="KV744884">
    <property type="protein sequence ID" value="OCK82555.1"/>
    <property type="molecule type" value="Genomic_DNA"/>
</dbReference>